<feature type="region of interest" description="Disordered" evidence="1">
    <location>
        <begin position="68"/>
        <end position="103"/>
    </location>
</feature>
<organism evidence="2 3">
    <name type="scientific">Didymella rabiei</name>
    <name type="common">Chickpea ascochyta blight fungus</name>
    <name type="synonym">Mycosphaerella rabiei</name>
    <dbReference type="NCBI Taxonomy" id="5454"/>
    <lineage>
        <taxon>Eukaryota</taxon>
        <taxon>Fungi</taxon>
        <taxon>Dikarya</taxon>
        <taxon>Ascomycota</taxon>
        <taxon>Pezizomycotina</taxon>
        <taxon>Dothideomycetes</taxon>
        <taxon>Pleosporomycetidae</taxon>
        <taxon>Pleosporales</taxon>
        <taxon>Pleosporineae</taxon>
        <taxon>Didymellaceae</taxon>
        <taxon>Ascochyta</taxon>
    </lineage>
</organism>
<reference evidence="2 3" key="1">
    <citation type="journal article" date="2016" name="Sci. Rep.">
        <title>Draft genome sequencing and secretome analysis of fungal phytopathogen Ascochyta rabiei provides insight into the necrotrophic effector repertoire.</title>
        <authorList>
            <person name="Verma S."/>
            <person name="Gazara R.K."/>
            <person name="Nizam S."/>
            <person name="Parween S."/>
            <person name="Chattopadhyay D."/>
            <person name="Verma P.K."/>
        </authorList>
    </citation>
    <scope>NUCLEOTIDE SEQUENCE [LARGE SCALE GENOMIC DNA]</scope>
    <source>
        <strain evidence="2 3">ArDII</strain>
    </source>
</reference>
<feature type="compositionally biased region" description="Pro residues" evidence="1">
    <location>
        <begin position="73"/>
        <end position="87"/>
    </location>
</feature>
<evidence type="ECO:0000313" key="2">
    <source>
        <dbReference type="EMBL" id="KZM25961.1"/>
    </source>
</evidence>
<sequence length="261" mass="28417">MPFKDIVSEVRRSILCCVGRDRKRPLDIGSPTNVRHINVSDTLPGLTDTERKHIREKVSNDAIRLLSLQSHPPSHPPSQPTTSPPSPEHSLRHEPSSVVSSQEPSMALLNAASKNLPDAVPTPPPQAHPHTSSPSARMKGMWDDVKRLSNSSNCRDSLYSKIEDSSINSEKQLKDSSSMTLNLELGTESPSSNTRSDSLRTLSLTSGFETQDTIGGHTQTAAPIASTKKVNAAIKEKETIDSSDEDEDPFIAAEAELLKKL</sequence>
<gene>
    <name evidence="2" type="ORF">ST47_g2892</name>
</gene>
<dbReference type="OrthoDB" id="5226159at2759"/>
<name>A0A163IUS3_DIDRA</name>
<accession>A0A163IUS3</accession>
<evidence type="ECO:0000313" key="3">
    <source>
        <dbReference type="Proteomes" id="UP000076837"/>
    </source>
</evidence>
<proteinExistence type="predicted"/>
<dbReference type="EMBL" id="JYNV01000119">
    <property type="protein sequence ID" value="KZM25961.1"/>
    <property type="molecule type" value="Genomic_DNA"/>
</dbReference>
<keyword evidence="3" id="KW-1185">Reference proteome</keyword>
<comment type="caution">
    <text evidence="2">The sequence shown here is derived from an EMBL/GenBank/DDBJ whole genome shotgun (WGS) entry which is preliminary data.</text>
</comment>
<evidence type="ECO:0000256" key="1">
    <source>
        <dbReference type="SAM" id="MobiDB-lite"/>
    </source>
</evidence>
<dbReference type="AlphaFoldDB" id="A0A163IUS3"/>
<feature type="region of interest" description="Disordered" evidence="1">
    <location>
        <begin position="115"/>
        <end position="138"/>
    </location>
</feature>
<dbReference type="Proteomes" id="UP000076837">
    <property type="component" value="Unassembled WGS sequence"/>
</dbReference>
<protein>
    <submittedName>
        <fullName evidence="2">Uncharacterized protein</fullName>
    </submittedName>
</protein>